<gene>
    <name evidence="2" type="ORF">AB6A40_004414</name>
</gene>
<feature type="chain" id="PRO_5044864600" evidence="1">
    <location>
        <begin position="20"/>
        <end position="126"/>
    </location>
</feature>
<evidence type="ECO:0000256" key="1">
    <source>
        <dbReference type="SAM" id="SignalP"/>
    </source>
</evidence>
<name>A0ABD6ECF3_9BILA</name>
<keyword evidence="1" id="KW-0732">Signal</keyword>
<dbReference type="EMBL" id="JBGFUD010002529">
    <property type="protein sequence ID" value="MFH4977705.1"/>
    <property type="molecule type" value="Genomic_DNA"/>
</dbReference>
<protein>
    <submittedName>
        <fullName evidence="2">Uncharacterized protein</fullName>
    </submittedName>
</protein>
<feature type="signal peptide" evidence="1">
    <location>
        <begin position="1"/>
        <end position="19"/>
    </location>
</feature>
<sequence length="126" mass="13846">MFISPVHLVFLVGVVSVCAEDLDEDLKLPKDPLVGPDGEEFKDGEVVDCEFIEKQGGFYLNKTASSLYEGSLAAQPPCNPAMKSIRDYYKGFASLNNFPSPFTSSLTKDPLTGSEFHFFVKDAVNK</sequence>
<comment type="caution">
    <text evidence="2">The sequence shown here is derived from an EMBL/GenBank/DDBJ whole genome shotgun (WGS) entry which is preliminary data.</text>
</comment>
<keyword evidence="3" id="KW-1185">Reference proteome</keyword>
<dbReference type="Proteomes" id="UP001608902">
    <property type="component" value="Unassembled WGS sequence"/>
</dbReference>
<proteinExistence type="predicted"/>
<reference evidence="2 3" key="1">
    <citation type="submission" date="2024-08" db="EMBL/GenBank/DDBJ databases">
        <title>Gnathostoma spinigerum genome.</title>
        <authorList>
            <person name="Gonzalez-Bertolin B."/>
            <person name="Monzon S."/>
            <person name="Zaballos A."/>
            <person name="Jimenez P."/>
            <person name="Dekumyoy P."/>
            <person name="Varona S."/>
            <person name="Cuesta I."/>
            <person name="Sumanam S."/>
            <person name="Adisakwattana P."/>
            <person name="Gasser R.B."/>
            <person name="Hernandez-Gonzalez A."/>
            <person name="Young N.D."/>
            <person name="Perteguer M.J."/>
        </authorList>
    </citation>
    <scope>NUCLEOTIDE SEQUENCE [LARGE SCALE GENOMIC DNA]</scope>
    <source>
        <strain evidence="2">AL3</strain>
        <tissue evidence="2">Liver</tissue>
    </source>
</reference>
<evidence type="ECO:0000313" key="3">
    <source>
        <dbReference type="Proteomes" id="UP001608902"/>
    </source>
</evidence>
<dbReference type="AlphaFoldDB" id="A0ABD6ECF3"/>
<evidence type="ECO:0000313" key="2">
    <source>
        <dbReference type="EMBL" id="MFH4977705.1"/>
    </source>
</evidence>
<organism evidence="2 3">
    <name type="scientific">Gnathostoma spinigerum</name>
    <dbReference type="NCBI Taxonomy" id="75299"/>
    <lineage>
        <taxon>Eukaryota</taxon>
        <taxon>Metazoa</taxon>
        <taxon>Ecdysozoa</taxon>
        <taxon>Nematoda</taxon>
        <taxon>Chromadorea</taxon>
        <taxon>Rhabditida</taxon>
        <taxon>Spirurina</taxon>
        <taxon>Gnathostomatomorpha</taxon>
        <taxon>Gnathostomatoidea</taxon>
        <taxon>Gnathostomatidae</taxon>
        <taxon>Gnathostoma</taxon>
    </lineage>
</organism>
<accession>A0ABD6ECF3</accession>